<evidence type="ECO:0000313" key="1">
    <source>
        <dbReference type="EMBL" id="CDO93970.1"/>
    </source>
</evidence>
<accession>A0A0A8L6T4</accession>
<keyword evidence="2" id="KW-1185">Reference proteome</keyword>
<dbReference type="EMBL" id="CCBQ010000027">
    <property type="protein sequence ID" value="CDO93970.1"/>
    <property type="molecule type" value="Genomic_DNA"/>
</dbReference>
<name>A0A0A8L6T4_9SACH</name>
<reference evidence="1 2" key="1">
    <citation type="submission" date="2014-03" db="EMBL/GenBank/DDBJ databases">
        <title>The genome of Kluyveromyces dobzhanskii.</title>
        <authorList>
            <person name="Nystedt B."/>
            <person name="Astrom S."/>
        </authorList>
    </citation>
    <scope>NUCLEOTIDE SEQUENCE [LARGE SCALE GENOMIC DNA]</scope>
    <source>
        <strain evidence="1 2">CBS 2104</strain>
    </source>
</reference>
<protein>
    <submittedName>
        <fullName evidence="1">WGS project CCBQ000000000 data, contig 00102</fullName>
    </submittedName>
</protein>
<organism evidence="1 2">
    <name type="scientific">Kluyveromyces dobzhanskii CBS 2104</name>
    <dbReference type="NCBI Taxonomy" id="1427455"/>
    <lineage>
        <taxon>Eukaryota</taxon>
        <taxon>Fungi</taxon>
        <taxon>Dikarya</taxon>
        <taxon>Ascomycota</taxon>
        <taxon>Saccharomycotina</taxon>
        <taxon>Saccharomycetes</taxon>
        <taxon>Saccharomycetales</taxon>
        <taxon>Saccharomycetaceae</taxon>
        <taxon>Kluyveromyces</taxon>
    </lineage>
</organism>
<sequence>MDMDLDLDPDPDSDSDFCAETGYDTVQDESCVLAKSVYVYSGKGMRLLIGAMWHSTVGYWQFNWATAQLITGQWPKANGQRPSLRLGLSLPT</sequence>
<proteinExistence type="predicted"/>
<dbReference type="Proteomes" id="UP000031516">
    <property type="component" value="Unassembled WGS sequence"/>
</dbReference>
<evidence type="ECO:0000313" key="2">
    <source>
        <dbReference type="Proteomes" id="UP000031516"/>
    </source>
</evidence>
<dbReference type="AlphaFoldDB" id="A0A0A8L6T4"/>
<gene>
    <name evidence="1" type="ORF">KLDO_g2256</name>
</gene>
<comment type="caution">
    <text evidence="1">The sequence shown here is derived from an EMBL/GenBank/DDBJ whole genome shotgun (WGS) entry which is preliminary data.</text>
</comment>